<keyword evidence="2" id="KW-0479">Metal-binding</keyword>
<evidence type="ECO:0000256" key="3">
    <source>
        <dbReference type="ARBA" id="ARBA00023004"/>
    </source>
</evidence>
<dbReference type="SUPFAM" id="SSF102114">
    <property type="entry name" value="Radical SAM enzymes"/>
    <property type="match status" value="1"/>
</dbReference>
<dbReference type="SMART" id="SM00729">
    <property type="entry name" value="Elp3"/>
    <property type="match status" value="1"/>
</dbReference>
<proteinExistence type="predicted"/>
<dbReference type="NCBIfam" id="TIGR03956">
    <property type="entry name" value="rSAM_HydE"/>
    <property type="match status" value="1"/>
</dbReference>
<dbReference type="CDD" id="cd01335">
    <property type="entry name" value="Radical_SAM"/>
    <property type="match status" value="1"/>
</dbReference>
<dbReference type="SFLD" id="SFLDG01280">
    <property type="entry name" value="HydE/PylB-like"/>
    <property type="match status" value="1"/>
</dbReference>
<dbReference type="RefSeq" id="WP_062039098.1">
    <property type="nucleotide sequence ID" value="NZ_DF968182.1"/>
</dbReference>
<dbReference type="SFLD" id="SFLDG01060">
    <property type="entry name" value="BATS_domain_containing"/>
    <property type="match status" value="1"/>
</dbReference>
<dbReference type="GO" id="GO:0046872">
    <property type="term" value="F:metal ion binding"/>
    <property type="evidence" value="ECO:0007669"/>
    <property type="project" value="UniProtKB-KW"/>
</dbReference>
<keyword evidence="4 5" id="KW-0411">Iron-sulfur</keyword>
<dbReference type="STRING" id="1678841.TBC1_11909"/>
<evidence type="ECO:0000256" key="2">
    <source>
        <dbReference type="ARBA" id="ARBA00022723"/>
    </source>
</evidence>
<organism evidence="8">
    <name type="scientific">Lentimicrobium saccharophilum</name>
    <dbReference type="NCBI Taxonomy" id="1678841"/>
    <lineage>
        <taxon>Bacteria</taxon>
        <taxon>Pseudomonadati</taxon>
        <taxon>Bacteroidota</taxon>
        <taxon>Bacteroidia</taxon>
        <taxon>Bacteroidales</taxon>
        <taxon>Lentimicrobiaceae</taxon>
        <taxon>Lentimicrobium</taxon>
    </lineage>
</organism>
<feature type="binding site" evidence="5">
    <location>
        <position position="64"/>
    </location>
    <ligand>
        <name>[4Fe-4S] cluster</name>
        <dbReference type="ChEBI" id="CHEBI:49883"/>
        <note>4Fe-4S-S-AdoMet</note>
    </ligand>
</feature>
<evidence type="ECO:0000313" key="8">
    <source>
        <dbReference type="EMBL" id="GAP42770.1"/>
    </source>
</evidence>
<dbReference type="SFLD" id="SFLDS00029">
    <property type="entry name" value="Radical_SAM"/>
    <property type="match status" value="1"/>
</dbReference>
<dbReference type="Gene3D" id="3.20.20.70">
    <property type="entry name" value="Aldolase class I"/>
    <property type="match status" value="1"/>
</dbReference>
<dbReference type="InterPro" id="IPR007197">
    <property type="entry name" value="rSAM"/>
</dbReference>
<dbReference type="InterPro" id="IPR006638">
    <property type="entry name" value="Elp3/MiaA/NifB-like_rSAM"/>
</dbReference>
<feature type="domain" description="Radical SAM core" evidence="7">
    <location>
        <begin position="46"/>
        <end position="274"/>
    </location>
</feature>
<sequence length="359" mass="41188">MIPISEILNKDNFSREEIIRLLASENEDRSALFACSAKVKEENVGNIVYFRGLIEFSNICGKNCFYCGIRKGNKRANRYNLTDDEILEAARFAYESNYGSVVLQGGELEGEAFTLRIERLLHRIKELSDGRLGITLSVGEQTREVYRRWYEAGAHRYLLRIESSDRELYYKIHPRDKNHSFERRLQALYDLRDTGYQVGTGVMIGLPFQTTDHLAGDLLFMKALDIDMCGMGPYIEHADTPLWEYRDQLLPLEARFDLALKMIAVLRLMMKTINIASATALQAIDPIGREKALKIGANIIMPNITPGVYRDDYKLYENKPCTDEEAADCKNCLEARIHMSGNKIGYDQWGDSLHFKERN</sequence>
<feature type="binding site" evidence="5">
    <location>
        <position position="67"/>
    </location>
    <ligand>
        <name>[4Fe-4S] cluster</name>
        <dbReference type="ChEBI" id="CHEBI:49883"/>
        <note>4Fe-4S-S-AdoMet</note>
    </ligand>
</feature>
<gene>
    <name evidence="8" type="ORF">TBC1_11909</name>
</gene>
<keyword evidence="1 5" id="KW-0949">S-adenosyl-L-methionine</keyword>
<dbReference type="GO" id="GO:0051539">
    <property type="term" value="F:4 iron, 4 sulfur cluster binding"/>
    <property type="evidence" value="ECO:0007669"/>
    <property type="project" value="UniProtKB-KW"/>
</dbReference>
<dbReference type="InterPro" id="IPR024021">
    <property type="entry name" value="FeFe-hyd_HydE_rSAM"/>
</dbReference>
<protein>
    <submittedName>
        <fullName evidence="8">[FeFe] hydrogenase H-cluster radical SAM maturase HydE</fullName>
    </submittedName>
</protein>
<dbReference type="EMBL" id="DF968182">
    <property type="protein sequence ID" value="GAP42770.1"/>
    <property type="molecule type" value="Genomic_DNA"/>
</dbReference>
<evidence type="ECO:0000256" key="1">
    <source>
        <dbReference type="ARBA" id="ARBA00022691"/>
    </source>
</evidence>
<dbReference type="PIRSF" id="PIRSF004762">
    <property type="entry name" value="CHP00423"/>
    <property type="match status" value="1"/>
</dbReference>
<evidence type="ECO:0000256" key="5">
    <source>
        <dbReference type="PIRSR" id="PIRSR004762-1"/>
    </source>
</evidence>
<evidence type="ECO:0000256" key="4">
    <source>
        <dbReference type="ARBA" id="ARBA00023014"/>
    </source>
</evidence>
<dbReference type="Pfam" id="PF04055">
    <property type="entry name" value="Radical_SAM"/>
    <property type="match status" value="1"/>
</dbReference>
<dbReference type="Proteomes" id="UP000053091">
    <property type="component" value="Unassembled WGS sequence"/>
</dbReference>
<reference evidence="8" key="1">
    <citation type="journal article" date="2015" name="Genome Announc.">
        <title>Draft Genome Sequence of Bacteroidales Strain TBC1, a Novel Isolate from a Methanogenic Wastewater Treatment System.</title>
        <authorList>
            <person name="Tourlousse D.M."/>
            <person name="Matsuura N."/>
            <person name="Sun L."/>
            <person name="Toyonaga M."/>
            <person name="Kuroda K."/>
            <person name="Ohashi A."/>
            <person name="Cruz R."/>
            <person name="Yamaguchi T."/>
            <person name="Sekiguchi Y."/>
        </authorList>
    </citation>
    <scope>NUCLEOTIDE SEQUENCE [LARGE SCALE GENOMIC DNA]</scope>
    <source>
        <strain evidence="8">TBC1</strain>
    </source>
</reference>
<name>A0A0S7BX57_9BACT</name>
<feature type="binding site" evidence="5">
    <location>
        <position position="60"/>
    </location>
    <ligand>
        <name>[4Fe-4S] cluster</name>
        <dbReference type="ChEBI" id="CHEBI:49883"/>
        <note>4Fe-4S-S-AdoMet</note>
    </ligand>
</feature>
<feature type="binding site" evidence="6">
    <location>
        <position position="162"/>
    </location>
    <ligand>
        <name>S-adenosyl-L-methionine</name>
        <dbReference type="ChEBI" id="CHEBI:59789"/>
    </ligand>
</feature>
<evidence type="ECO:0000313" key="9">
    <source>
        <dbReference type="Proteomes" id="UP000053091"/>
    </source>
</evidence>
<dbReference type="OrthoDB" id="9775764at2"/>
<dbReference type="PROSITE" id="PS51918">
    <property type="entry name" value="RADICAL_SAM"/>
    <property type="match status" value="1"/>
</dbReference>
<dbReference type="InterPro" id="IPR034422">
    <property type="entry name" value="HydE/PylB-like"/>
</dbReference>
<keyword evidence="9" id="KW-1185">Reference proteome</keyword>
<feature type="binding site" evidence="6">
    <location>
        <position position="184"/>
    </location>
    <ligand>
        <name>S-adenosyl-L-methionine</name>
        <dbReference type="ChEBI" id="CHEBI:59789"/>
    </ligand>
</feature>
<keyword evidence="3 5" id="KW-0408">Iron</keyword>
<dbReference type="PANTHER" id="PTHR43726">
    <property type="entry name" value="3-METHYLORNITHINE SYNTHASE"/>
    <property type="match status" value="1"/>
</dbReference>
<dbReference type="PANTHER" id="PTHR43726:SF1">
    <property type="entry name" value="BIOTIN SYNTHASE"/>
    <property type="match status" value="1"/>
</dbReference>
<evidence type="ECO:0000259" key="7">
    <source>
        <dbReference type="PROSITE" id="PS51918"/>
    </source>
</evidence>
<dbReference type="InterPro" id="IPR058240">
    <property type="entry name" value="rSAM_sf"/>
</dbReference>
<feature type="binding site" evidence="6">
    <location>
        <position position="137"/>
    </location>
    <ligand>
        <name>(3R)-3-methyl-D-ornithine</name>
        <dbReference type="ChEBI" id="CHEBI:64642"/>
    </ligand>
</feature>
<accession>A0A0S7BX57</accession>
<dbReference type="AlphaFoldDB" id="A0A0S7BX57"/>
<evidence type="ECO:0000256" key="6">
    <source>
        <dbReference type="PIRSR" id="PIRSR004762-2"/>
    </source>
</evidence>
<keyword evidence="5" id="KW-0004">4Fe-4S</keyword>
<comment type="cofactor">
    <cofactor evidence="5">
        <name>[4Fe-4S] cluster</name>
        <dbReference type="ChEBI" id="CHEBI:49883"/>
    </cofactor>
    <text evidence="5">Binds 1 [4Fe-4S] cluster. The cluster is coordinated with 3 cysteines and an exchangeable S-adenosyl-L-methionine.</text>
</comment>
<dbReference type="InterPro" id="IPR013785">
    <property type="entry name" value="Aldolase_TIM"/>
</dbReference>
<dbReference type="PATRIC" id="fig|1678841.3.peg.1031"/>
<dbReference type="GO" id="GO:0016740">
    <property type="term" value="F:transferase activity"/>
    <property type="evidence" value="ECO:0007669"/>
    <property type="project" value="TreeGrafter"/>
</dbReference>